<dbReference type="Gene3D" id="3.90.1150.220">
    <property type="match status" value="1"/>
</dbReference>
<keyword evidence="11 15" id="KW-0862">Zinc</keyword>
<dbReference type="CDD" id="cd16493">
    <property type="entry name" value="RING-CH-C4HC3_NSE1"/>
    <property type="match status" value="1"/>
</dbReference>
<keyword evidence="13 15" id="KW-0234">DNA repair</keyword>
<reference evidence="18 19" key="1">
    <citation type="journal article" date="2014" name="Nat. Commun.">
        <title>Klebsormidium flaccidum genome reveals primary factors for plant terrestrial adaptation.</title>
        <authorList>
            <person name="Hori K."/>
            <person name="Maruyama F."/>
            <person name="Fujisawa T."/>
            <person name="Togashi T."/>
            <person name="Yamamoto N."/>
            <person name="Seo M."/>
            <person name="Sato S."/>
            <person name="Yamada T."/>
            <person name="Mori H."/>
            <person name="Tajima N."/>
            <person name="Moriyama T."/>
            <person name="Ikeuchi M."/>
            <person name="Watanabe M."/>
            <person name="Wada H."/>
            <person name="Kobayashi K."/>
            <person name="Saito M."/>
            <person name="Masuda T."/>
            <person name="Sasaki-Sekimoto Y."/>
            <person name="Mashiguchi K."/>
            <person name="Awai K."/>
            <person name="Shimojima M."/>
            <person name="Masuda S."/>
            <person name="Iwai M."/>
            <person name="Nobusawa T."/>
            <person name="Narise T."/>
            <person name="Kondo S."/>
            <person name="Saito H."/>
            <person name="Sato R."/>
            <person name="Murakawa M."/>
            <person name="Ihara Y."/>
            <person name="Oshima-Yamada Y."/>
            <person name="Ohtaka K."/>
            <person name="Satoh M."/>
            <person name="Sonobe K."/>
            <person name="Ishii M."/>
            <person name="Ohtani R."/>
            <person name="Kanamori-Sato M."/>
            <person name="Honoki R."/>
            <person name="Miyazaki D."/>
            <person name="Mochizuki H."/>
            <person name="Umetsu J."/>
            <person name="Higashi K."/>
            <person name="Shibata D."/>
            <person name="Kamiya Y."/>
            <person name="Sato N."/>
            <person name="Nakamura Y."/>
            <person name="Tabata S."/>
            <person name="Ida S."/>
            <person name="Kurokawa K."/>
            <person name="Ohta H."/>
        </authorList>
    </citation>
    <scope>NUCLEOTIDE SEQUENCE [LARGE SCALE GENOMIC DNA]</scope>
    <source>
        <strain evidence="18 19">NIES-2285</strain>
    </source>
</reference>
<dbReference type="Pfam" id="PF08746">
    <property type="entry name" value="zf-RING-like"/>
    <property type="match status" value="1"/>
</dbReference>
<dbReference type="OMA" id="ACINHSC"/>
<evidence type="ECO:0000313" key="19">
    <source>
        <dbReference type="Proteomes" id="UP000054558"/>
    </source>
</evidence>
<dbReference type="InterPro" id="IPR011513">
    <property type="entry name" value="Nse1"/>
</dbReference>
<comment type="catalytic activity">
    <reaction evidence="1 15">
        <text>S-ubiquitinyl-[E2 ubiquitin-conjugating enzyme]-L-cysteine + [acceptor protein]-L-lysine = [E2 ubiquitin-conjugating enzyme]-L-cysteine + N(6)-ubiquitinyl-[acceptor protein]-L-lysine.</text>
        <dbReference type="EC" id="2.3.2.27"/>
    </reaction>
</comment>
<feature type="region of interest" description="Disordered" evidence="16">
    <location>
        <begin position="228"/>
        <end position="259"/>
    </location>
</feature>
<proteinExistence type="inferred from homology"/>
<dbReference type="EMBL" id="DF237460">
    <property type="protein sequence ID" value="GAQ89329.1"/>
    <property type="molecule type" value="Genomic_DNA"/>
</dbReference>
<evidence type="ECO:0000256" key="3">
    <source>
        <dbReference type="ARBA" id="ARBA00010258"/>
    </source>
</evidence>
<sequence>MVEHVLPESGARQLYRDVAQAEDAAFGKFVNDINDELSFLSMEIRIQTYQGDGKKYYGLVNKVADDQAKLGTKFQHGQIAHFKAMLESIVTESKGAGAISTMDAINLRPDLQGNTQASESSQAAAARTLSASEKEKNIAELITEGWLERLSDGHLALGPRTFMELRTVIQSLDVPACKACTEPAVKAQACEAPGCSTWLHDHCAKSWFNRPGEPRTCPECGAEWAAAPQEETAAEERAENLAANGHRNKKARRERRSKT</sequence>
<keyword evidence="9 15" id="KW-0863">Zinc-finger</keyword>
<evidence type="ECO:0000256" key="13">
    <source>
        <dbReference type="ARBA" id="ARBA00023204"/>
    </source>
</evidence>
<dbReference type="EC" id="2.3.2.27" evidence="4 15"/>
<evidence type="ECO:0000256" key="1">
    <source>
        <dbReference type="ARBA" id="ARBA00000900"/>
    </source>
</evidence>
<dbReference type="InterPro" id="IPR013083">
    <property type="entry name" value="Znf_RING/FYVE/PHD"/>
</dbReference>
<evidence type="ECO:0000256" key="15">
    <source>
        <dbReference type="RuleBase" id="RU368018"/>
    </source>
</evidence>
<comment type="subunit">
    <text evidence="15">Component of the Smc5-Smc6 complex.</text>
</comment>
<keyword evidence="14 15" id="KW-0539">Nucleus</keyword>
<dbReference type="AlphaFoldDB" id="A0A1Y1IIN3"/>
<keyword evidence="10 15" id="KW-0833">Ubl conjugation pathway</keyword>
<dbReference type="Proteomes" id="UP000054558">
    <property type="component" value="Unassembled WGS sequence"/>
</dbReference>
<evidence type="ECO:0000256" key="16">
    <source>
        <dbReference type="SAM" id="MobiDB-lite"/>
    </source>
</evidence>
<name>A0A1Y1IIN3_KLENI</name>
<keyword evidence="19" id="KW-1185">Reference proteome</keyword>
<evidence type="ECO:0000259" key="17">
    <source>
        <dbReference type="Pfam" id="PF08746"/>
    </source>
</evidence>
<dbReference type="GO" id="GO:0005634">
    <property type="term" value="C:nucleus"/>
    <property type="evidence" value="ECO:0000318"/>
    <property type="project" value="GO_Central"/>
</dbReference>
<evidence type="ECO:0000256" key="6">
    <source>
        <dbReference type="ARBA" id="ARBA00022679"/>
    </source>
</evidence>
<dbReference type="GO" id="GO:0008270">
    <property type="term" value="F:zinc ion binding"/>
    <property type="evidence" value="ECO:0007669"/>
    <property type="project" value="UniProtKB-KW"/>
</dbReference>
<comment type="similarity">
    <text evidence="3 15">Belongs to the NSE1 family.</text>
</comment>
<evidence type="ECO:0000256" key="9">
    <source>
        <dbReference type="ARBA" id="ARBA00022771"/>
    </source>
</evidence>
<evidence type="ECO:0000256" key="12">
    <source>
        <dbReference type="ARBA" id="ARBA00023172"/>
    </source>
</evidence>
<evidence type="ECO:0000256" key="7">
    <source>
        <dbReference type="ARBA" id="ARBA00022723"/>
    </source>
</evidence>
<dbReference type="GO" id="GO:0030915">
    <property type="term" value="C:Smc5-Smc6 complex"/>
    <property type="evidence" value="ECO:0000318"/>
    <property type="project" value="GO_Central"/>
</dbReference>
<organism evidence="18 19">
    <name type="scientific">Klebsormidium nitens</name>
    <name type="common">Green alga</name>
    <name type="synonym">Ulothrix nitens</name>
    <dbReference type="NCBI Taxonomy" id="105231"/>
    <lineage>
        <taxon>Eukaryota</taxon>
        <taxon>Viridiplantae</taxon>
        <taxon>Streptophyta</taxon>
        <taxon>Klebsormidiophyceae</taxon>
        <taxon>Klebsormidiales</taxon>
        <taxon>Klebsormidiaceae</taxon>
        <taxon>Klebsormidium</taxon>
    </lineage>
</organism>
<keyword evidence="7 15" id="KW-0479">Metal-binding</keyword>
<keyword evidence="6 15" id="KW-0808">Transferase</keyword>
<dbReference type="PANTHER" id="PTHR20973:SF0">
    <property type="entry name" value="NON-STRUCTURAL MAINTENANCE OF CHROMOSOMES ELEMENT 1 HOMOLOG"/>
    <property type="match status" value="1"/>
</dbReference>
<dbReference type="Pfam" id="PF07574">
    <property type="entry name" value="SMC_Nse1"/>
    <property type="match status" value="1"/>
</dbReference>
<evidence type="ECO:0000256" key="5">
    <source>
        <dbReference type="ARBA" id="ARBA00019422"/>
    </source>
</evidence>
<comment type="subcellular location">
    <subcellularLocation>
        <location evidence="2 15">Nucleus</location>
    </subcellularLocation>
</comment>
<feature type="compositionally biased region" description="Basic residues" evidence="16">
    <location>
        <begin position="246"/>
        <end position="259"/>
    </location>
</feature>
<dbReference type="InterPro" id="IPR036388">
    <property type="entry name" value="WH-like_DNA-bd_sf"/>
</dbReference>
<feature type="domain" description="Non-structural maintenance of chromosomes element 1 RING C4HC3-type" evidence="17">
    <location>
        <begin position="177"/>
        <end position="220"/>
    </location>
</feature>
<accession>A0A1Y1IIN3</accession>
<dbReference type="Gene3D" id="1.10.10.10">
    <property type="entry name" value="Winged helix-like DNA-binding domain superfamily/Winged helix DNA-binding domain"/>
    <property type="match status" value="1"/>
</dbReference>
<keyword evidence="12 15" id="KW-0233">DNA recombination</keyword>
<evidence type="ECO:0000256" key="10">
    <source>
        <dbReference type="ARBA" id="ARBA00022786"/>
    </source>
</evidence>
<keyword evidence="8 15" id="KW-0227">DNA damage</keyword>
<evidence type="ECO:0000256" key="4">
    <source>
        <dbReference type="ARBA" id="ARBA00012483"/>
    </source>
</evidence>
<dbReference type="STRING" id="105231.A0A1Y1IIN3"/>
<evidence type="ECO:0000256" key="14">
    <source>
        <dbReference type="ARBA" id="ARBA00023242"/>
    </source>
</evidence>
<dbReference type="SUPFAM" id="SSF57850">
    <property type="entry name" value="RING/U-box"/>
    <property type="match status" value="1"/>
</dbReference>
<evidence type="ECO:0000256" key="8">
    <source>
        <dbReference type="ARBA" id="ARBA00022763"/>
    </source>
</evidence>
<dbReference type="GO" id="GO:0004842">
    <property type="term" value="F:ubiquitin-protein transferase activity"/>
    <property type="evidence" value="ECO:0000318"/>
    <property type="project" value="GO_Central"/>
</dbReference>
<dbReference type="GO" id="GO:0000724">
    <property type="term" value="P:double-strand break repair via homologous recombination"/>
    <property type="evidence" value="ECO:0000318"/>
    <property type="project" value="GO_Central"/>
</dbReference>
<dbReference type="Gene3D" id="3.30.40.10">
    <property type="entry name" value="Zinc/RING finger domain, C3HC4 (zinc finger)"/>
    <property type="match status" value="1"/>
</dbReference>
<dbReference type="InterPro" id="IPR014857">
    <property type="entry name" value="Nse1_RING_C4HC3-type"/>
</dbReference>
<evidence type="ECO:0000256" key="11">
    <source>
        <dbReference type="ARBA" id="ARBA00022833"/>
    </source>
</evidence>
<dbReference type="GO" id="GO:0061630">
    <property type="term" value="F:ubiquitin protein ligase activity"/>
    <property type="evidence" value="ECO:0007669"/>
    <property type="project" value="UniProtKB-EC"/>
</dbReference>
<dbReference type="OrthoDB" id="185455at2759"/>
<evidence type="ECO:0000313" key="18">
    <source>
        <dbReference type="EMBL" id="GAQ89329.1"/>
    </source>
</evidence>
<gene>
    <name evidence="18" type="ORF">KFL_005110110</name>
</gene>
<dbReference type="PANTHER" id="PTHR20973">
    <property type="entry name" value="NON-SMC ELEMENT 1-RELATED"/>
    <property type="match status" value="1"/>
</dbReference>
<protein>
    <recommendedName>
        <fullName evidence="5 15">Non-structural maintenance of chromosomes element 1 homolog</fullName>
        <ecNumber evidence="4 15">2.3.2.27</ecNumber>
    </recommendedName>
</protein>
<evidence type="ECO:0000256" key="2">
    <source>
        <dbReference type="ARBA" id="ARBA00004123"/>
    </source>
</evidence>